<proteinExistence type="predicted"/>
<protein>
    <submittedName>
        <fullName evidence="1">Uncharacterized protein</fullName>
    </submittedName>
</protein>
<accession>A0ACB9ZWZ4</accession>
<gene>
    <name evidence="1" type="ORF">M9H77_36925</name>
</gene>
<keyword evidence="2" id="KW-1185">Reference proteome</keyword>
<evidence type="ECO:0000313" key="1">
    <source>
        <dbReference type="EMBL" id="KAI5650920.1"/>
    </source>
</evidence>
<reference evidence="2" key="1">
    <citation type="journal article" date="2023" name="Nat. Plants">
        <title>Single-cell RNA sequencing provides a high-resolution roadmap for understanding the multicellular compartmentation of specialized metabolism.</title>
        <authorList>
            <person name="Sun S."/>
            <person name="Shen X."/>
            <person name="Li Y."/>
            <person name="Li Y."/>
            <person name="Wang S."/>
            <person name="Li R."/>
            <person name="Zhang H."/>
            <person name="Shen G."/>
            <person name="Guo B."/>
            <person name="Wei J."/>
            <person name="Xu J."/>
            <person name="St-Pierre B."/>
            <person name="Chen S."/>
            <person name="Sun C."/>
        </authorList>
    </citation>
    <scope>NUCLEOTIDE SEQUENCE [LARGE SCALE GENOMIC DNA]</scope>
</reference>
<organism evidence="1 2">
    <name type="scientific">Catharanthus roseus</name>
    <name type="common">Madagascar periwinkle</name>
    <name type="synonym">Vinca rosea</name>
    <dbReference type="NCBI Taxonomy" id="4058"/>
    <lineage>
        <taxon>Eukaryota</taxon>
        <taxon>Viridiplantae</taxon>
        <taxon>Streptophyta</taxon>
        <taxon>Embryophyta</taxon>
        <taxon>Tracheophyta</taxon>
        <taxon>Spermatophyta</taxon>
        <taxon>Magnoliopsida</taxon>
        <taxon>eudicotyledons</taxon>
        <taxon>Gunneridae</taxon>
        <taxon>Pentapetalae</taxon>
        <taxon>asterids</taxon>
        <taxon>lamiids</taxon>
        <taxon>Gentianales</taxon>
        <taxon>Apocynaceae</taxon>
        <taxon>Rauvolfioideae</taxon>
        <taxon>Vinceae</taxon>
        <taxon>Catharanthinae</taxon>
        <taxon>Catharanthus</taxon>
    </lineage>
</organism>
<dbReference type="EMBL" id="CM044708">
    <property type="protein sequence ID" value="KAI5650920.1"/>
    <property type="molecule type" value="Genomic_DNA"/>
</dbReference>
<sequence>MRELDDDDFGDLYADVEVQVSSAINSIQASTKLQPENDEVFGNGGENAEAEEEGAQGEEDGNESESEDDFNIVLNDDKDNDNANGNANAGKVAVLRGFVGQVGNDEQCGIEEENEGDYGVENSGSTSGEKGNGGKGDCSADGYNSQYKNMRSNSAVVSSYLKSNASAAVASYSSTFVRDLCENDGCTYQFRARATGSQVGRNFALPRSRTIFDVNIDALEQKLWRNPGADITDFFNFGFDEDSWKSYCNDLDRHREQANKVTGSTGYQHATRSKDHKVGFELDVVQEATRKNIIHCNQMKAVSLTNEVSCRQPQSEMLKGRAIQVEDGLRERQASVDIRLSVERDSNVIIEIPVQDLDEDILNSTKLAFDTATGRDADIDDAGDMLCFSASEDEPPVLEGPTGSGRTSKTDPDRCSRHTSTGESDPSSSDSDSCSSPHVFNAFEQQLQVMECDTDGLAEGKNASDEPERSVEQHKLTTTETPEPSQSEQSLHSQNLSTYQSDDARSRGYAYEDLGNIHDHLKRESSSSASDLRESITLAYHSSKDSRNLSMRPGDFKNVPGSRSPVIRNVKFKKKRSIRMSGTENCLDNRSALHKRSCRMTGMEKHLDTRSAWHISDAEELYDAHHRAVGAHRGRNRHHDFDSYEDKNDLYKEKSEHHLNYGRTRYPRKAGSAFSRYRHGKDNRDCGYKQDRHPGQNVNGKEHCSERRIPRLTNEVMERKWNHYRTRVSVQEIDYSDHDALKQLTAEQSPYLDNVNNTRSKRKADELQFKRRMKNDDFSSEHDYSIDYTREYEPMPYNGRERYYLENTHDKQLPVSRREVMSPLRRRRGYGNPQHDSEGIWHSDCEEARSRWARNHLSFLSNTEPQTAGRVKGRAAPFSRNGMFERHGERRRKDYVERYRVTNKLDDYADGHIYDYDNMQRPDDHDHFLVRRQYWQSEVLHWSEEEYKSRHQEDIFEFEGASYPPGRSSRYKMFDSKPGSGSKGKLIDGWEPDERRYKQPTEGDRLDRSPNSVHRDNLWQALPSHWDSTDSHIVVGDCKSSRYFKETRSLVYYGRCDLLDWNDDLEQRSTNGFNEPHRKKAVQADRPKTGGFQDDANCHEKLPAMKQNDSLDTEEGQVVSEHLNKKPMQKANAGKFASVKKFPGRNAAADQRGKVEELETPRIMEILAKMEKRRERFQQPITPKNLSENDLELSSPDSKAQIVEGKVQRPARKRKWDGS</sequence>
<dbReference type="Proteomes" id="UP001060085">
    <property type="component" value="Linkage Group LG08"/>
</dbReference>
<evidence type="ECO:0000313" key="2">
    <source>
        <dbReference type="Proteomes" id="UP001060085"/>
    </source>
</evidence>
<comment type="caution">
    <text evidence="1">The sequence shown here is derived from an EMBL/GenBank/DDBJ whole genome shotgun (WGS) entry which is preliminary data.</text>
</comment>
<name>A0ACB9ZWZ4_CATRO</name>